<dbReference type="EC" id="1.14.13.2" evidence="4"/>
<dbReference type="Pfam" id="PF01494">
    <property type="entry name" value="FAD_binding_3"/>
    <property type="match status" value="1"/>
</dbReference>
<dbReference type="InterPro" id="IPR003313">
    <property type="entry name" value="AraC-bd"/>
</dbReference>
<gene>
    <name evidence="4" type="ORF">RM550_05145</name>
</gene>
<evidence type="ECO:0000313" key="4">
    <source>
        <dbReference type="EMBL" id="MDT0455127.1"/>
    </source>
</evidence>
<evidence type="ECO:0000313" key="5">
    <source>
        <dbReference type="Proteomes" id="UP001180551"/>
    </source>
</evidence>
<evidence type="ECO:0000259" key="2">
    <source>
        <dbReference type="Pfam" id="PF01494"/>
    </source>
</evidence>
<dbReference type="InterPro" id="IPR014710">
    <property type="entry name" value="RmlC-like_jellyroll"/>
</dbReference>
<dbReference type="InterPro" id="IPR011051">
    <property type="entry name" value="RmlC_Cupin_sf"/>
</dbReference>
<keyword evidence="1" id="KW-0238">DNA-binding</keyword>
<dbReference type="CDD" id="cd06124">
    <property type="entry name" value="cupin_NimR-like_N"/>
    <property type="match status" value="1"/>
</dbReference>
<accession>A0ABU2T1L8</accession>
<keyword evidence="4" id="KW-0560">Oxidoreductase</keyword>
<dbReference type="SUPFAM" id="SSF51905">
    <property type="entry name" value="FAD/NAD(P)-binding domain"/>
    <property type="match status" value="1"/>
</dbReference>
<sequence length="606" mass="65987">MPSGAGWLPHGYHLDPHTHDQGQLVYAAAGTLATTTERGTWVAPANRVTWTPPGFAHSHRFYGRTDARVLTIPVDLCGELVDHPCVFAVGPLLREAVLVLTGERPEVRPGAHRRLPVVIDELCDTPEQSLHLPESSDDRLRTVTDLLHADPARSATLGGLAGWRVCGIGCPFTGWVPRWPGFTVVVSTPHHLGGTVAHAQARPNSPSARSSKHMTQTGKNATVVIVGGGVAGLALGNFLLRKGISCIVLEKHSRDYVEQRQRAGALDAGGVRRLHEWGLAEAVEGSRHSHGDSHPGVPLLIEGEMRRWRRDDDSEDADGVFCPQQILVQNLIKVFLRDGGDLRFGAEEVSLHDIDTVNPLVRYRDAAGSTKSVSCDFVAGSDGFRGVSRTAIPDDLLSCSTHEFGYAWLTVMTEVPANPLALLAVHSRGFAAQITRGPSASRLYLQCPLTDTIEQWLDDRIWNELDARFGEPVTPKGPITSKQVVPLRGVVFSPMSYGALYLLGDAAHLISPMSAQGMSLALHDADVLARAVIHQVENHDSSLLDSHSDTCLDHTWPQQASAVWMTEVMHDSGDSSYEGEFRKQIARKNLENLLEPEPEPEPEPGR</sequence>
<dbReference type="EMBL" id="JAVRFE010000004">
    <property type="protein sequence ID" value="MDT0455127.1"/>
    <property type="molecule type" value="Genomic_DNA"/>
</dbReference>
<dbReference type="PANTHER" id="PTHR11019:SF199">
    <property type="entry name" value="HTH-TYPE TRANSCRIPTIONAL REGULATOR NIMR"/>
    <property type="match status" value="1"/>
</dbReference>
<dbReference type="Gene3D" id="3.50.50.60">
    <property type="entry name" value="FAD/NAD(P)-binding domain"/>
    <property type="match status" value="1"/>
</dbReference>
<dbReference type="Pfam" id="PF02311">
    <property type="entry name" value="AraC_binding"/>
    <property type="match status" value="1"/>
</dbReference>
<dbReference type="PANTHER" id="PTHR11019">
    <property type="entry name" value="HTH-TYPE TRANSCRIPTIONAL REGULATOR NIMR"/>
    <property type="match status" value="1"/>
</dbReference>
<organism evidence="4 5">
    <name type="scientific">Streptomyces mooreae</name>
    <dbReference type="NCBI Taxonomy" id="3075523"/>
    <lineage>
        <taxon>Bacteria</taxon>
        <taxon>Bacillati</taxon>
        <taxon>Actinomycetota</taxon>
        <taxon>Actinomycetes</taxon>
        <taxon>Kitasatosporales</taxon>
        <taxon>Streptomycetaceae</taxon>
        <taxon>Streptomyces</taxon>
    </lineage>
</organism>
<dbReference type="Gene3D" id="2.60.120.10">
    <property type="entry name" value="Jelly Rolls"/>
    <property type="match status" value="1"/>
</dbReference>
<dbReference type="InterPro" id="IPR002938">
    <property type="entry name" value="FAD-bd"/>
</dbReference>
<keyword evidence="5" id="KW-1185">Reference proteome</keyword>
<name>A0ABU2T1L8_9ACTN</name>
<dbReference type="RefSeq" id="WP_311622533.1">
    <property type="nucleotide sequence ID" value="NZ_JAVRFE010000004.1"/>
</dbReference>
<comment type="caution">
    <text evidence="4">The sequence shown here is derived from an EMBL/GenBank/DDBJ whole genome shotgun (WGS) entry which is preliminary data.</text>
</comment>
<proteinExistence type="predicted"/>
<evidence type="ECO:0000256" key="1">
    <source>
        <dbReference type="ARBA" id="ARBA00023125"/>
    </source>
</evidence>
<protein>
    <submittedName>
        <fullName evidence="4">4-hydroxybenzoate 3-monooxygenase</fullName>
        <ecNumber evidence="4">1.14.13.2</ecNumber>
    </submittedName>
</protein>
<feature type="domain" description="FAD-binding" evidence="2">
    <location>
        <begin position="221"/>
        <end position="556"/>
    </location>
</feature>
<dbReference type="NCBIfam" id="NF006091">
    <property type="entry name" value="PRK08243.1"/>
    <property type="match status" value="1"/>
</dbReference>
<dbReference type="SUPFAM" id="SSF51182">
    <property type="entry name" value="RmlC-like cupins"/>
    <property type="match status" value="1"/>
</dbReference>
<reference evidence="4" key="1">
    <citation type="submission" date="2024-05" db="EMBL/GenBank/DDBJ databases">
        <title>30 novel species of actinomycetes from the DSMZ collection.</title>
        <authorList>
            <person name="Nouioui I."/>
        </authorList>
    </citation>
    <scope>NUCLEOTIDE SEQUENCE</scope>
    <source>
        <strain evidence="4">DSM 41527</strain>
    </source>
</reference>
<evidence type="ECO:0000259" key="3">
    <source>
        <dbReference type="Pfam" id="PF02311"/>
    </source>
</evidence>
<dbReference type="SUPFAM" id="SSF54373">
    <property type="entry name" value="FAD-linked reductases, C-terminal domain"/>
    <property type="match status" value="1"/>
</dbReference>
<dbReference type="GO" id="GO:0018659">
    <property type="term" value="F:4-hydroxybenzoate 3-monooxygenase activity"/>
    <property type="evidence" value="ECO:0007669"/>
    <property type="project" value="UniProtKB-EC"/>
</dbReference>
<dbReference type="Proteomes" id="UP001180551">
    <property type="component" value="Unassembled WGS sequence"/>
</dbReference>
<dbReference type="Gene3D" id="3.30.9.10">
    <property type="entry name" value="D-Amino Acid Oxidase, subunit A, domain 2"/>
    <property type="match status" value="1"/>
</dbReference>
<dbReference type="InterPro" id="IPR036188">
    <property type="entry name" value="FAD/NAD-bd_sf"/>
</dbReference>
<dbReference type="PRINTS" id="PR00420">
    <property type="entry name" value="RNGMNOXGNASE"/>
</dbReference>
<feature type="domain" description="AraC-type arabinose-binding/dimerisation" evidence="3">
    <location>
        <begin position="10"/>
        <end position="60"/>
    </location>
</feature>